<comment type="caution">
    <text evidence="1">The sequence shown here is derived from an EMBL/GenBank/DDBJ whole genome shotgun (WGS) entry which is preliminary data.</text>
</comment>
<sequence>MAISNPKLGEIQRLILLHTLHILDWLNEPEQQGKYFGWLTWGRDRISTKTLRERIFWIDELGVTASIRASFSRSLRQLESRGLIVSWNDKHDEPGYTTHISLTERGQKLAEELKAKG</sequence>
<dbReference type="InterPro" id="IPR036390">
    <property type="entry name" value="WH_DNA-bd_sf"/>
</dbReference>
<dbReference type="Gene3D" id="1.10.10.10">
    <property type="entry name" value="Winged helix-like DNA-binding domain superfamily/Winged helix DNA-binding domain"/>
    <property type="match status" value="1"/>
</dbReference>
<dbReference type="SUPFAM" id="SSF46785">
    <property type="entry name" value="Winged helix' DNA-binding domain"/>
    <property type="match status" value="1"/>
</dbReference>
<reference evidence="1" key="1">
    <citation type="journal article" date="2014" name="Front. Microbiol.">
        <title>High frequency of phylogenetically diverse reductive dehalogenase-homologous genes in deep subseafloor sedimentary metagenomes.</title>
        <authorList>
            <person name="Kawai M."/>
            <person name="Futagami T."/>
            <person name="Toyoda A."/>
            <person name="Takaki Y."/>
            <person name="Nishi S."/>
            <person name="Hori S."/>
            <person name="Arai W."/>
            <person name="Tsubouchi T."/>
            <person name="Morono Y."/>
            <person name="Uchiyama I."/>
            <person name="Ito T."/>
            <person name="Fujiyama A."/>
            <person name="Inagaki F."/>
            <person name="Takami H."/>
        </authorList>
    </citation>
    <scope>NUCLEOTIDE SEQUENCE</scope>
    <source>
        <strain evidence="1">Expedition CK06-06</strain>
    </source>
</reference>
<evidence type="ECO:0008006" key="2">
    <source>
        <dbReference type="Google" id="ProtNLM"/>
    </source>
</evidence>
<protein>
    <recommendedName>
        <fullName evidence="2">HTH marR-type domain-containing protein</fullName>
    </recommendedName>
</protein>
<proteinExistence type="predicted"/>
<accession>X1S4S5</accession>
<organism evidence="1">
    <name type="scientific">marine sediment metagenome</name>
    <dbReference type="NCBI Taxonomy" id="412755"/>
    <lineage>
        <taxon>unclassified sequences</taxon>
        <taxon>metagenomes</taxon>
        <taxon>ecological metagenomes</taxon>
    </lineage>
</organism>
<dbReference type="InterPro" id="IPR036388">
    <property type="entry name" value="WH-like_DNA-bd_sf"/>
</dbReference>
<gene>
    <name evidence="1" type="ORF">S12H4_15781</name>
</gene>
<dbReference type="EMBL" id="BARW01007600">
    <property type="protein sequence ID" value="GAI88017.1"/>
    <property type="molecule type" value="Genomic_DNA"/>
</dbReference>
<name>X1S4S5_9ZZZZ</name>
<dbReference type="AlphaFoldDB" id="X1S4S5"/>
<evidence type="ECO:0000313" key="1">
    <source>
        <dbReference type="EMBL" id="GAI88017.1"/>
    </source>
</evidence>